<proteinExistence type="predicted"/>
<evidence type="ECO:0000313" key="1">
    <source>
        <dbReference type="EMBL" id="SOQ47715.1"/>
    </source>
</evidence>
<organism evidence="1">
    <name type="scientific">Spodoptera frugiperda</name>
    <name type="common">Fall armyworm</name>
    <dbReference type="NCBI Taxonomy" id="7108"/>
    <lineage>
        <taxon>Eukaryota</taxon>
        <taxon>Metazoa</taxon>
        <taxon>Ecdysozoa</taxon>
        <taxon>Arthropoda</taxon>
        <taxon>Hexapoda</taxon>
        <taxon>Insecta</taxon>
        <taxon>Pterygota</taxon>
        <taxon>Neoptera</taxon>
        <taxon>Endopterygota</taxon>
        <taxon>Lepidoptera</taxon>
        <taxon>Glossata</taxon>
        <taxon>Ditrysia</taxon>
        <taxon>Noctuoidea</taxon>
        <taxon>Noctuidae</taxon>
        <taxon>Amphipyrinae</taxon>
        <taxon>Spodoptera</taxon>
    </lineage>
</organism>
<sequence length="111" mass="12074">MFFDASMNLSSSNRDLAGVTPLDVQYLTATAEVHSATGRVMPLYNVQPLFTIYVVSPMQYMGYCHILGTIPDSVLNAPETDNVNCKRVSPEILLTVRQGTPDVAGDTIHVA</sequence>
<protein>
    <submittedName>
        <fullName evidence="1">SFRICE_007293</fullName>
    </submittedName>
</protein>
<dbReference type="AlphaFoldDB" id="A0A2H1W3P7"/>
<gene>
    <name evidence="1" type="ORF">SFRICE_007293</name>
</gene>
<reference evidence="1" key="1">
    <citation type="submission" date="2016-07" db="EMBL/GenBank/DDBJ databases">
        <authorList>
            <person name="Bretaudeau A."/>
        </authorList>
    </citation>
    <scope>NUCLEOTIDE SEQUENCE</scope>
    <source>
        <strain evidence="1">Rice</strain>
        <tissue evidence="1">Whole body</tissue>
    </source>
</reference>
<accession>A0A2H1W3P7</accession>
<name>A0A2H1W3P7_SPOFR</name>
<dbReference type="EMBL" id="ODYU01006132">
    <property type="protein sequence ID" value="SOQ47715.1"/>
    <property type="molecule type" value="Genomic_DNA"/>
</dbReference>